<name>A0A3B0C5R5_9FLAO</name>
<evidence type="ECO:0000313" key="3">
    <source>
        <dbReference type="Proteomes" id="UP000276603"/>
    </source>
</evidence>
<dbReference type="EMBL" id="RBCJ01000003">
    <property type="protein sequence ID" value="RKN80151.1"/>
    <property type="molecule type" value="Genomic_DNA"/>
</dbReference>
<keyword evidence="1" id="KW-0812">Transmembrane</keyword>
<evidence type="ECO:0000313" key="2">
    <source>
        <dbReference type="EMBL" id="RKN80151.1"/>
    </source>
</evidence>
<reference evidence="2 3" key="1">
    <citation type="submission" date="2018-10" db="EMBL/GenBank/DDBJ databases">
        <title>Ulvibacterium marinum gen. nov., sp. nov., a novel marine bacterium of the family Flavobacteriaceae, isolated from a culture of the green alga Ulva prolifera.</title>
        <authorList>
            <person name="Zhang Z."/>
        </authorList>
    </citation>
    <scope>NUCLEOTIDE SEQUENCE [LARGE SCALE GENOMIC DNA]</scope>
    <source>
        <strain evidence="2 3">CCMM003</strain>
    </source>
</reference>
<feature type="transmembrane region" description="Helical" evidence="1">
    <location>
        <begin position="103"/>
        <end position="121"/>
    </location>
</feature>
<evidence type="ECO:0008006" key="4">
    <source>
        <dbReference type="Google" id="ProtNLM"/>
    </source>
</evidence>
<gene>
    <name evidence="2" type="ORF">D7Z94_18105</name>
</gene>
<dbReference type="Proteomes" id="UP000276603">
    <property type="component" value="Unassembled WGS sequence"/>
</dbReference>
<keyword evidence="1" id="KW-1133">Transmembrane helix</keyword>
<proteinExistence type="predicted"/>
<dbReference type="AlphaFoldDB" id="A0A3B0C5R5"/>
<protein>
    <recommendedName>
        <fullName evidence="4">DUF3592 domain-containing protein</fullName>
    </recommendedName>
</protein>
<comment type="caution">
    <text evidence="2">The sequence shown here is derived from an EMBL/GenBank/DDBJ whole genome shotgun (WGS) entry which is preliminary data.</text>
</comment>
<organism evidence="2 3">
    <name type="scientific">Ulvibacterium marinum</name>
    <dbReference type="NCBI Taxonomy" id="2419782"/>
    <lineage>
        <taxon>Bacteria</taxon>
        <taxon>Pseudomonadati</taxon>
        <taxon>Bacteroidota</taxon>
        <taxon>Flavobacteriia</taxon>
        <taxon>Flavobacteriales</taxon>
        <taxon>Flavobacteriaceae</taxon>
        <taxon>Ulvibacterium</taxon>
    </lineage>
</organism>
<keyword evidence="3" id="KW-1185">Reference proteome</keyword>
<keyword evidence="1" id="KW-0472">Membrane</keyword>
<sequence>MGGFFMVIISCVLIYNSIVDKKIIAENRIVSARILETPPDCNNLGRRGRGGYYKLELNGQIFIKNGNRLVCEKLYGKDKINVYTNFKMDKILFLDEYEKSKDILYGTILMFIGIVIIIKSWKK</sequence>
<accession>A0A3B0C5R5</accession>
<evidence type="ECO:0000256" key="1">
    <source>
        <dbReference type="SAM" id="Phobius"/>
    </source>
</evidence>